<keyword evidence="1" id="KW-0418">Kinase</keyword>
<proteinExistence type="predicted"/>
<protein>
    <submittedName>
        <fullName evidence="1">dTMP kinase</fullName>
        <ecNumber evidence="1">2.7.4.9</ecNumber>
    </submittedName>
</protein>
<sequence length="208" mass="23847">MKGLFVTIEGPEGSGKSTLITKLMPYFEKKNKKVVATREPGGIAISEEIRTILHKKEHTMMEARTEALLYAAARRQHLVEKVMPALEDDYIVICDRFIDSSLAYQGYARGLGVDKVFEINRFATEDCMPDITIYLDIEPEVGLARIRKDDNREVNRLDLESMEFHKRVREGYLQLVDRFADRIVVVNADQPMEAVVEEVTQLIEKKLV</sequence>
<evidence type="ECO:0000313" key="2">
    <source>
        <dbReference type="Proteomes" id="UP001202289"/>
    </source>
</evidence>
<organism evidence="1 2">
    <name type="scientific">Bacillus cytotoxicus</name>
    <dbReference type="NCBI Taxonomy" id="580165"/>
    <lineage>
        <taxon>Bacteria</taxon>
        <taxon>Bacillati</taxon>
        <taxon>Bacillota</taxon>
        <taxon>Bacilli</taxon>
        <taxon>Bacillales</taxon>
        <taxon>Bacillaceae</taxon>
        <taxon>Bacillus</taxon>
        <taxon>Bacillus cereus group</taxon>
    </lineage>
</organism>
<dbReference type="EMBL" id="JAMBOP010000036">
    <property type="protein sequence ID" value="MCM3738159.1"/>
    <property type="molecule type" value="Genomic_DNA"/>
</dbReference>
<reference evidence="1" key="1">
    <citation type="submission" date="2022-05" db="EMBL/GenBank/DDBJ databases">
        <title>Comparative Genomics of Spacecraft Associated Microbes.</title>
        <authorList>
            <person name="Tran M.T."/>
            <person name="Wright A."/>
            <person name="Seuylemezian A."/>
            <person name="Eisen J."/>
            <person name="Coil D."/>
        </authorList>
    </citation>
    <scope>NUCLEOTIDE SEQUENCE</scope>
    <source>
        <strain evidence="1">FAIRING 10M-2.2</strain>
    </source>
</reference>
<keyword evidence="1" id="KW-0808">Transferase</keyword>
<dbReference type="Proteomes" id="UP001202289">
    <property type="component" value="Unassembled WGS sequence"/>
</dbReference>
<gene>
    <name evidence="1" type="primary">tmk</name>
    <name evidence="1" type="ORF">M3215_20820</name>
</gene>
<dbReference type="EC" id="2.7.4.9" evidence="1"/>
<comment type="caution">
    <text evidence="1">The sequence shown here is derived from an EMBL/GenBank/DDBJ whole genome shotgun (WGS) entry which is preliminary data.</text>
</comment>
<accession>A0ACC6AD22</accession>
<evidence type="ECO:0000313" key="1">
    <source>
        <dbReference type="EMBL" id="MCM3738159.1"/>
    </source>
</evidence>
<name>A0ACC6AD22_9BACI</name>
<keyword evidence="2" id="KW-1185">Reference proteome</keyword>